<gene>
    <name evidence="2" type="ORF">EYF80_027199</name>
</gene>
<dbReference type="EMBL" id="SRLO01000290">
    <property type="protein sequence ID" value="TNN62600.1"/>
    <property type="molecule type" value="Genomic_DNA"/>
</dbReference>
<dbReference type="OrthoDB" id="10684054at2759"/>
<evidence type="ECO:0000256" key="1">
    <source>
        <dbReference type="SAM" id="MobiDB-lite"/>
    </source>
</evidence>
<proteinExistence type="predicted"/>
<protein>
    <submittedName>
        <fullName evidence="2">Uncharacterized protein</fullName>
    </submittedName>
</protein>
<accession>A0A4Z2HAQ3</accession>
<reference evidence="2 3" key="1">
    <citation type="submission" date="2019-03" db="EMBL/GenBank/DDBJ databases">
        <title>First draft genome of Liparis tanakae, snailfish: a comprehensive survey of snailfish specific genes.</title>
        <authorList>
            <person name="Kim W."/>
            <person name="Song I."/>
            <person name="Jeong J.-H."/>
            <person name="Kim D."/>
            <person name="Kim S."/>
            <person name="Ryu S."/>
            <person name="Song J.Y."/>
            <person name="Lee S.K."/>
        </authorList>
    </citation>
    <scope>NUCLEOTIDE SEQUENCE [LARGE SCALE GENOMIC DNA]</scope>
    <source>
        <tissue evidence="2">Muscle</tissue>
    </source>
</reference>
<evidence type="ECO:0000313" key="2">
    <source>
        <dbReference type="EMBL" id="TNN62600.1"/>
    </source>
</evidence>
<name>A0A4Z2HAQ3_9TELE</name>
<comment type="caution">
    <text evidence="2">The sequence shown here is derived from an EMBL/GenBank/DDBJ whole genome shotgun (WGS) entry which is preliminary data.</text>
</comment>
<dbReference type="AlphaFoldDB" id="A0A4Z2HAQ3"/>
<sequence length="624" mass="69164">MMVLRHSTVPPQSSASHCKYHSSSKALGTQWAQSSPPADRSPLIELQSLVFCVVDDEEGGRTFVEVARLEGEEQRHVVLQRVFAVDVISLVLQQPARLVHHPIRGVDGDHRLPQVILDMHRDIQLSPLPLRPFTIVFVILSQRLEHYEGSKAAARRDRLYTTLISTATAGLLEACLGLLVAEFVVAKTLRALKLLTPIVSVVLRYRLKAQLRPERGSRRQTCEKECLHRVVGALLADGTKHLTVADGHWQAKAVFHYKRSFILLERVTKHGQATLGEGDVELVFTADDDDCLIVRHMEPKFELLPAPFLPQVHGNRTNQLLGGLRCGSQRRLDGRIAIILEKTKEMKEQYLGVTILILGRLSSRRQAASRTEAFMELSENMWTEVEMVPRVNSANFSCSSWESNSCPVPGDPLIETESEERSVLGGGAGGGRASEVSDRFSLRVLRTTPHNHFIHDRRDLVIAFEGLLGKGVLDRQQTEVSYNDIRGRGGLGQEDDGRFLLLLSLPLCVCLILLWDGGELLLPSLLFSGGRKEVAEEVHGVKKSLRMEMDIQGRKGSKAAASRLPWLPSVMTGGSAQAGYWPGRLSSQIPHPAHPALSLLFLHLKPWTALSSSSLGFLLVILVL</sequence>
<dbReference type="Proteomes" id="UP000314294">
    <property type="component" value="Unassembled WGS sequence"/>
</dbReference>
<organism evidence="2 3">
    <name type="scientific">Liparis tanakae</name>
    <name type="common">Tanaka's snailfish</name>
    <dbReference type="NCBI Taxonomy" id="230148"/>
    <lineage>
        <taxon>Eukaryota</taxon>
        <taxon>Metazoa</taxon>
        <taxon>Chordata</taxon>
        <taxon>Craniata</taxon>
        <taxon>Vertebrata</taxon>
        <taxon>Euteleostomi</taxon>
        <taxon>Actinopterygii</taxon>
        <taxon>Neopterygii</taxon>
        <taxon>Teleostei</taxon>
        <taxon>Neoteleostei</taxon>
        <taxon>Acanthomorphata</taxon>
        <taxon>Eupercaria</taxon>
        <taxon>Perciformes</taxon>
        <taxon>Cottioidei</taxon>
        <taxon>Cottales</taxon>
        <taxon>Liparidae</taxon>
        <taxon>Liparis</taxon>
    </lineage>
</organism>
<evidence type="ECO:0000313" key="3">
    <source>
        <dbReference type="Proteomes" id="UP000314294"/>
    </source>
</evidence>
<feature type="region of interest" description="Disordered" evidence="1">
    <location>
        <begin position="1"/>
        <end position="20"/>
    </location>
</feature>
<keyword evidence="3" id="KW-1185">Reference proteome</keyword>